<accession>A0A7T2TXL3</accession>
<name>A0A7T2TXL3_9BURK</name>
<feature type="signal peptide" evidence="1">
    <location>
        <begin position="1"/>
        <end position="16"/>
    </location>
</feature>
<dbReference type="InterPro" id="IPR028250">
    <property type="entry name" value="DsbDN"/>
</dbReference>
<evidence type="ECO:0000259" key="2">
    <source>
        <dbReference type="Pfam" id="PF11412"/>
    </source>
</evidence>
<organism evidence="3 4">
    <name type="scientific">Burkholderia humptydooensis</name>
    <dbReference type="NCBI Taxonomy" id="430531"/>
    <lineage>
        <taxon>Bacteria</taxon>
        <taxon>Pseudomonadati</taxon>
        <taxon>Pseudomonadota</taxon>
        <taxon>Betaproteobacteria</taxon>
        <taxon>Burkholderiales</taxon>
        <taxon>Burkholderiaceae</taxon>
        <taxon>Burkholderia</taxon>
        <taxon>pseudomallei group</taxon>
    </lineage>
</organism>
<protein>
    <submittedName>
        <fullName evidence="3">Protein-disulfide reductase DsbD N-terminal domain-containing protein</fullName>
    </submittedName>
</protein>
<keyword evidence="3" id="KW-0614">Plasmid</keyword>
<dbReference type="RefSeq" id="WP_080595239.1">
    <property type="nucleotide sequence ID" value="NZ_CP013381.1"/>
</dbReference>
<dbReference type="GO" id="GO:0015035">
    <property type="term" value="F:protein-disulfide reductase activity"/>
    <property type="evidence" value="ECO:0007669"/>
    <property type="project" value="TreeGrafter"/>
</dbReference>
<evidence type="ECO:0000313" key="4">
    <source>
        <dbReference type="Proteomes" id="UP000594943"/>
    </source>
</evidence>
<sequence>MNRRLFLAALALPALAAPGIGIAQTAAGLDNLLSPEMAFRMHYLQVAKGYLSIVFRIAPGYRLYRDKISVTTPTPTRLIYNVVKPPGTMHFDATLGKTVETYDRETRVDVIMTEGRPVDLVVTIQGCADVGVCFPPLERRIHLGRQYDPVLGY</sequence>
<dbReference type="GO" id="GO:0045454">
    <property type="term" value="P:cell redox homeostasis"/>
    <property type="evidence" value="ECO:0007669"/>
    <property type="project" value="TreeGrafter"/>
</dbReference>
<dbReference type="InterPro" id="IPR036929">
    <property type="entry name" value="DsbDN_sf"/>
</dbReference>
<dbReference type="PANTHER" id="PTHR32234:SF0">
    <property type="entry name" value="THIOL:DISULFIDE INTERCHANGE PROTEIN DSBD"/>
    <property type="match status" value="1"/>
</dbReference>
<geneLocation type="plasmid" evidence="3 4">
    <name>unnamed</name>
</geneLocation>
<dbReference type="PANTHER" id="PTHR32234">
    <property type="entry name" value="THIOL:DISULFIDE INTERCHANGE PROTEIN DSBD"/>
    <property type="match status" value="1"/>
</dbReference>
<evidence type="ECO:0000256" key="1">
    <source>
        <dbReference type="SAM" id="SignalP"/>
    </source>
</evidence>
<gene>
    <name evidence="3" type="ORF">I6G56_00835</name>
</gene>
<evidence type="ECO:0000313" key="3">
    <source>
        <dbReference type="EMBL" id="QPS41872.1"/>
    </source>
</evidence>
<dbReference type="Pfam" id="PF11412">
    <property type="entry name" value="DsbD_N"/>
    <property type="match status" value="1"/>
</dbReference>
<keyword evidence="1" id="KW-0732">Signal</keyword>
<dbReference type="Gene3D" id="2.60.40.1250">
    <property type="entry name" value="Thiol:disulfide interchange protein DsbD, N-terminal domain"/>
    <property type="match status" value="1"/>
</dbReference>
<feature type="chain" id="PRO_5032556118" evidence="1">
    <location>
        <begin position="17"/>
        <end position="153"/>
    </location>
</feature>
<feature type="domain" description="Thiol:disulfide interchange protein DsbD N-terminal" evidence="2">
    <location>
        <begin position="31"/>
        <end position="141"/>
    </location>
</feature>
<reference evidence="3 4" key="1">
    <citation type="submission" date="2020-12" db="EMBL/GenBank/DDBJ databases">
        <title>FDA dAtabase for Regulatory Grade micrObial Sequences (FDA-ARGOS): Supporting development and validation of Infectious Disease Dx tests.</title>
        <authorList>
            <person name="Nelson B."/>
            <person name="Plummer A."/>
            <person name="Tallon L."/>
            <person name="Sadzewicz L."/>
            <person name="Zhao X."/>
            <person name="Boylan J."/>
            <person name="Ott S."/>
            <person name="Bowen H."/>
            <person name="Vavikolanu K."/>
            <person name="Mehta A."/>
            <person name="Aluvathingal J."/>
            <person name="Nadendla S."/>
            <person name="Myers T."/>
            <person name="Yan Y."/>
            <person name="Sichtig H."/>
        </authorList>
    </citation>
    <scope>NUCLEOTIDE SEQUENCE [LARGE SCALE GENOMIC DNA]</scope>
    <source>
        <strain evidence="3 4">FDAARGOS_899</strain>
        <plasmid evidence="3 4">unnamed</plasmid>
    </source>
</reference>
<dbReference type="KEGG" id="bhg:I6G56_00835"/>
<dbReference type="SUPFAM" id="SSF74863">
    <property type="entry name" value="Thiol:disulfide interchange protein DsbD, N-terminal domain (DsbD-alpha)"/>
    <property type="match status" value="1"/>
</dbReference>
<proteinExistence type="predicted"/>
<dbReference type="AlphaFoldDB" id="A0A7T2TXL3"/>
<dbReference type="EMBL" id="CP065685">
    <property type="protein sequence ID" value="QPS41872.1"/>
    <property type="molecule type" value="Genomic_DNA"/>
</dbReference>
<dbReference type="Proteomes" id="UP000594943">
    <property type="component" value="Plasmid unnamed"/>
</dbReference>